<evidence type="ECO:0000256" key="1">
    <source>
        <dbReference type="ARBA" id="ARBA00001941"/>
    </source>
</evidence>
<dbReference type="EMBL" id="VSSQ01001659">
    <property type="protein sequence ID" value="MPM10173.1"/>
    <property type="molecule type" value="Genomic_DNA"/>
</dbReference>
<dbReference type="InterPro" id="IPR035097">
    <property type="entry name" value="M29_N-terminal"/>
</dbReference>
<dbReference type="PANTHER" id="PTHR34448">
    <property type="entry name" value="AMINOPEPTIDASE"/>
    <property type="match status" value="1"/>
</dbReference>
<evidence type="ECO:0000256" key="4">
    <source>
        <dbReference type="ARBA" id="ARBA00008236"/>
    </source>
</evidence>
<sequence>MRDERLDRLADLLLKYSLKLQPGELFEINGGVPAKPLIKALQKRAHAIGAVPFVKLVDDEIARLFFGFIDPEHPEKSKPAIDAQLEWETKYWDHMVAHVDIGVDENDAELSAVDTRSMTYYRNLRRELRDRIIDERRWVYLHWPTKADAQKAGMCYDDFFEFFLSAALVDYEKMARDMEPLVALMEKTDLVHIKGPGTDLTFSIKDIPVIPCHGELNIPDGEVYTAPVRESANGTVQYNTPAMRYGKRFDNPRLVFKNGRIEEATCDGDVAGFNEMLDADEGARYLGEFAIGVNNAVTRSIGNTLYDEKIGGSFHLTPGCAYADAFNGNKSQLHLDIVCIQTAAFGGGEIWFDGQLIRKDGLFLPESLKGLNP</sequence>
<keyword evidence="8 10" id="KW-0378">Hydrolase</keyword>
<evidence type="ECO:0000256" key="3">
    <source>
        <dbReference type="ARBA" id="ARBA00001947"/>
    </source>
</evidence>
<evidence type="ECO:0000256" key="8">
    <source>
        <dbReference type="ARBA" id="ARBA00022801"/>
    </source>
</evidence>
<comment type="cofactor">
    <cofactor evidence="2">
        <name>Mg(2+)</name>
        <dbReference type="ChEBI" id="CHEBI:18420"/>
    </cofactor>
</comment>
<organism evidence="10">
    <name type="scientific">bioreactor metagenome</name>
    <dbReference type="NCBI Taxonomy" id="1076179"/>
    <lineage>
        <taxon>unclassified sequences</taxon>
        <taxon>metagenomes</taxon>
        <taxon>ecological metagenomes</taxon>
    </lineage>
</organism>
<dbReference type="GO" id="GO:0006508">
    <property type="term" value="P:proteolysis"/>
    <property type="evidence" value="ECO:0007669"/>
    <property type="project" value="UniProtKB-KW"/>
</dbReference>
<dbReference type="AlphaFoldDB" id="A0A644X7A5"/>
<evidence type="ECO:0000256" key="6">
    <source>
        <dbReference type="ARBA" id="ARBA00022670"/>
    </source>
</evidence>
<evidence type="ECO:0000313" key="10">
    <source>
        <dbReference type="EMBL" id="MPM10173.1"/>
    </source>
</evidence>
<name>A0A644X7A5_9ZZZZ</name>
<proteinExistence type="inferred from homology"/>
<keyword evidence="5 10" id="KW-0031">Aminopeptidase</keyword>
<reference evidence="10" key="1">
    <citation type="submission" date="2019-08" db="EMBL/GenBank/DDBJ databases">
        <authorList>
            <person name="Kucharzyk K."/>
            <person name="Murdoch R.W."/>
            <person name="Higgins S."/>
            <person name="Loffler F."/>
        </authorList>
    </citation>
    <scope>NUCLEOTIDE SEQUENCE</scope>
</reference>
<comment type="cofactor">
    <cofactor evidence="3">
        <name>Zn(2+)</name>
        <dbReference type="ChEBI" id="CHEBI:29105"/>
    </cofactor>
</comment>
<keyword evidence="7" id="KW-0479">Metal-binding</keyword>
<dbReference type="EC" id="3.4.11.-" evidence="10"/>
<protein>
    <submittedName>
        <fullName evidence="10">Aminopeptidase 2</fullName>
        <ecNumber evidence="10">3.4.11.-</ecNumber>
    </submittedName>
</protein>
<keyword evidence="9" id="KW-0482">Metalloprotease</keyword>
<evidence type="ECO:0000256" key="2">
    <source>
        <dbReference type="ARBA" id="ARBA00001946"/>
    </source>
</evidence>
<dbReference type="InterPro" id="IPR000787">
    <property type="entry name" value="Peptidase_M29"/>
</dbReference>
<evidence type="ECO:0000256" key="7">
    <source>
        <dbReference type="ARBA" id="ARBA00022723"/>
    </source>
</evidence>
<dbReference type="SUPFAM" id="SSF144052">
    <property type="entry name" value="Thermophilic metalloprotease-like"/>
    <property type="match status" value="1"/>
</dbReference>
<dbReference type="GO" id="GO:0046872">
    <property type="term" value="F:metal ion binding"/>
    <property type="evidence" value="ECO:0007669"/>
    <property type="project" value="UniProtKB-KW"/>
</dbReference>
<comment type="cofactor">
    <cofactor evidence="1">
        <name>Co(2+)</name>
        <dbReference type="ChEBI" id="CHEBI:48828"/>
    </cofactor>
</comment>
<evidence type="ECO:0000256" key="9">
    <source>
        <dbReference type="ARBA" id="ARBA00023049"/>
    </source>
</evidence>
<keyword evidence="6" id="KW-0645">Protease</keyword>
<comment type="similarity">
    <text evidence="4">Belongs to the peptidase M29 family.</text>
</comment>
<dbReference type="GO" id="GO:0008237">
    <property type="term" value="F:metallopeptidase activity"/>
    <property type="evidence" value="ECO:0007669"/>
    <property type="project" value="UniProtKB-KW"/>
</dbReference>
<dbReference type="GO" id="GO:0004177">
    <property type="term" value="F:aminopeptidase activity"/>
    <property type="evidence" value="ECO:0007669"/>
    <property type="project" value="UniProtKB-KW"/>
</dbReference>
<accession>A0A644X7A5</accession>
<dbReference type="PANTHER" id="PTHR34448:SF1">
    <property type="entry name" value="BLL6088 PROTEIN"/>
    <property type="match status" value="1"/>
</dbReference>
<gene>
    <name evidence="10" type="ORF">SDC9_56498</name>
</gene>
<comment type="caution">
    <text evidence="10">The sequence shown here is derived from an EMBL/GenBank/DDBJ whole genome shotgun (WGS) entry which is preliminary data.</text>
</comment>
<dbReference type="InterPro" id="IPR052170">
    <property type="entry name" value="M29_Exopeptidase"/>
</dbReference>
<dbReference type="Gene3D" id="3.40.1830.10">
    <property type="entry name" value="Thermophilic metalloprotease (M29)"/>
    <property type="match status" value="1"/>
</dbReference>
<evidence type="ECO:0000256" key="5">
    <source>
        <dbReference type="ARBA" id="ARBA00022438"/>
    </source>
</evidence>
<dbReference type="Pfam" id="PF02073">
    <property type="entry name" value="Peptidase_M29"/>
    <property type="match status" value="1"/>
</dbReference>